<accession>A0ABP8FMY2</accession>
<name>A0ABP8FMY2_9BACT</name>
<dbReference type="InterPro" id="IPR015421">
    <property type="entry name" value="PyrdxlP-dep_Trfase_major"/>
</dbReference>
<organism evidence="4 5">
    <name type="scientific">Compostibacter hankyongensis</name>
    <dbReference type="NCBI Taxonomy" id="1007089"/>
    <lineage>
        <taxon>Bacteria</taxon>
        <taxon>Pseudomonadati</taxon>
        <taxon>Bacteroidota</taxon>
        <taxon>Chitinophagia</taxon>
        <taxon>Chitinophagales</taxon>
        <taxon>Chitinophagaceae</taxon>
        <taxon>Compostibacter</taxon>
    </lineage>
</organism>
<evidence type="ECO:0000256" key="1">
    <source>
        <dbReference type="ARBA" id="ARBA00037999"/>
    </source>
</evidence>
<dbReference type="InterPro" id="IPR015424">
    <property type="entry name" value="PyrdxlP-dep_Trfase"/>
</dbReference>
<dbReference type="InterPro" id="IPR015422">
    <property type="entry name" value="PyrdxlP-dep_Trfase_small"/>
</dbReference>
<dbReference type="Proteomes" id="UP001501207">
    <property type="component" value="Unassembled WGS sequence"/>
</dbReference>
<keyword evidence="5" id="KW-1185">Reference proteome</keyword>
<evidence type="ECO:0000313" key="4">
    <source>
        <dbReference type="EMBL" id="GAA4307440.1"/>
    </source>
</evidence>
<dbReference type="RefSeq" id="WP_344977616.1">
    <property type="nucleotide sequence ID" value="NZ_BAABFN010000002.1"/>
</dbReference>
<evidence type="ECO:0000313" key="5">
    <source>
        <dbReference type="Proteomes" id="UP001501207"/>
    </source>
</evidence>
<dbReference type="CDD" id="cd00616">
    <property type="entry name" value="AHBA_syn"/>
    <property type="match status" value="1"/>
</dbReference>
<dbReference type="Gene3D" id="3.90.1150.10">
    <property type="entry name" value="Aspartate Aminotransferase, domain 1"/>
    <property type="match status" value="1"/>
</dbReference>
<feature type="signal peptide" evidence="3">
    <location>
        <begin position="1"/>
        <end position="23"/>
    </location>
</feature>
<evidence type="ECO:0000256" key="3">
    <source>
        <dbReference type="SAM" id="SignalP"/>
    </source>
</evidence>
<protein>
    <recommendedName>
        <fullName evidence="6">DegT/DnrJ/EryC1/StrS family aminotransferase</fullName>
    </recommendedName>
</protein>
<proteinExistence type="inferred from homology"/>
<dbReference type="EMBL" id="BAABFN010000002">
    <property type="protein sequence ID" value="GAA4307440.1"/>
    <property type="molecule type" value="Genomic_DNA"/>
</dbReference>
<dbReference type="PROSITE" id="PS51318">
    <property type="entry name" value="TAT"/>
    <property type="match status" value="1"/>
</dbReference>
<keyword evidence="2" id="KW-0663">Pyridoxal phosphate</keyword>
<dbReference type="Pfam" id="PF01041">
    <property type="entry name" value="DegT_DnrJ_EryC1"/>
    <property type="match status" value="1"/>
</dbReference>
<dbReference type="PANTHER" id="PTHR30244:SF34">
    <property type="entry name" value="DTDP-4-AMINO-4,6-DIDEOXYGALACTOSE TRANSAMINASE"/>
    <property type="match status" value="1"/>
</dbReference>
<evidence type="ECO:0000256" key="2">
    <source>
        <dbReference type="RuleBase" id="RU004508"/>
    </source>
</evidence>
<dbReference type="SUPFAM" id="SSF53383">
    <property type="entry name" value="PLP-dependent transferases"/>
    <property type="match status" value="1"/>
</dbReference>
<feature type="chain" id="PRO_5047122998" description="DegT/DnrJ/EryC1/StrS family aminotransferase" evidence="3">
    <location>
        <begin position="24"/>
        <end position="456"/>
    </location>
</feature>
<dbReference type="InterPro" id="IPR006311">
    <property type="entry name" value="TAT_signal"/>
</dbReference>
<keyword evidence="3" id="KW-0732">Signal</keyword>
<gene>
    <name evidence="4" type="ORF">GCM10023143_14000</name>
</gene>
<evidence type="ECO:0008006" key="6">
    <source>
        <dbReference type="Google" id="ProtNLM"/>
    </source>
</evidence>
<comment type="similarity">
    <text evidence="1 2">Belongs to the DegT/DnrJ/EryC1 family.</text>
</comment>
<comment type="caution">
    <text evidence="4">The sequence shown here is derived from an EMBL/GenBank/DDBJ whole genome shotgun (WGS) entry which is preliminary data.</text>
</comment>
<dbReference type="Gene3D" id="3.40.640.10">
    <property type="entry name" value="Type I PLP-dependent aspartate aminotransferase-like (Major domain)"/>
    <property type="match status" value="1"/>
</dbReference>
<dbReference type="PANTHER" id="PTHR30244">
    <property type="entry name" value="TRANSAMINASE"/>
    <property type="match status" value="1"/>
</dbReference>
<reference evidence="5" key="1">
    <citation type="journal article" date="2019" name="Int. J. Syst. Evol. Microbiol.">
        <title>The Global Catalogue of Microorganisms (GCM) 10K type strain sequencing project: providing services to taxonomists for standard genome sequencing and annotation.</title>
        <authorList>
            <consortium name="The Broad Institute Genomics Platform"/>
            <consortium name="The Broad Institute Genome Sequencing Center for Infectious Disease"/>
            <person name="Wu L."/>
            <person name="Ma J."/>
        </authorList>
    </citation>
    <scope>NUCLEOTIDE SEQUENCE [LARGE SCALE GENOMIC DNA]</scope>
    <source>
        <strain evidence="5">JCM 17664</strain>
    </source>
</reference>
<sequence length="456" mass="49698">MKKKALSRRKFITGVAGASLATAAGPLQVLGSVTILNRRQGKLALLGGEPVRRAGPIGPPWPYVDDHLVDTVVKTTKSRIWSRVQAANGTVPSFEKEFAALIGTGYCVATGSGTQALSTCVEALGIGPGDEVITSPYTDMGTISSILTSRALPVMVDVDPDSYQLDPDEVEKRINSNTRAIMPVHIFGVAADMEHIMAIARKHGLKVIEDACQSHLARYQGKGLGTIGDLGCFSFQASKPVACGEGGAVVGNDQALMDECYTVQNHGTSRKGSNETIGPKYRMNEFEGAVLMGQFPGIRERFRIRNENANYLRDKLKDLPGLVPQKHYPGTESGAYYHFGMTYHKDHFNGAARSLFLKAVAAEGVSLGSYIRTGLHREPWIDHILGLESYQKMYTAARLKEYKEGMHLPNCDRISDETMVSFWGSGTLLAGKDEMDNIVNAIMKVYENRNALIKNP</sequence>
<dbReference type="InterPro" id="IPR000653">
    <property type="entry name" value="DegT/StrS_aminotransferase"/>
</dbReference>